<dbReference type="InterPro" id="IPR050388">
    <property type="entry name" value="ABC_Ni/Peptide_Import"/>
</dbReference>
<evidence type="ECO:0000313" key="15">
    <source>
        <dbReference type="Proteomes" id="UP001056855"/>
    </source>
</evidence>
<evidence type="ECO:0000256" key="11">
    <source>
        <dbReference type="ARBA" id="ARBA00044143"/>
    </source>
</evidence>
<comment type="subunit">
    <text evidence="9">The complex is composed of two ATP-binding proteins (NikD and NikE), two transmembrane proteins (NikB and NikC) and a solute-binding protein (NikA).</text>
</comment>
<evidence type="ECO:0000256" key="5">
    <source>
        <dbReference type="ARBA" id="ARBA00022840"/>
    </source>
</evidence>
<dbReference type="GO" id="GO:0005524">
    <property type="term" value="F:ATP binding"/>
    <property type="evidence" value="ECO:0007669"/>
    <property type="project" value="UniProtKB-KW"/>
</dbReference>
<feature type="domain" description="ABC transporter" evidence="13">
    <location>
        <begin position="8"/>
        <end position="258"/>
    </location>
</feature>
<evidence type="ECO:0000256" key="12">
    <source>
        <dbReference type="ARBA" id="ARBA00048610"/>
    </source>
</evidence>
<dbReference type="SMART" id="SM00382">
    <property type="entry name" value="AAA"/>
    <property type="match status" value="1"/>
</dbReference>
<dbReference type="InterPro" id="IPR027417">
    <property type="entry name" value="P-loop_NTPase"/>
</dbReference>
<evidence type="ECO:0000256" key="1">
    <source>
        <dbReference type="ARBA" id="ARBA00004202"/>
    </source>
</evidence>
<evidence type="ECO:0000256" key="6">
    <source>
        <dbReference type="ARBA" id="ARBA00022967"/>
    </source>
</evidence>
<dbReference type="PROSITE" id="PS50893">
    <property type="entry name" value="ABC_TRANSPORTER_2"/>
    <property type="match status" value="1"/>
</dbReference>
<dbReference type="InterPro" id="IPR003439">
    <property type="entry name" value="ABC_transporter-like_ATP-bd"/>
</dbReference>
<keyword evidence="3" id="KW-1003">Cell membrane</keyword>
<dbReference type="Proteomes" id="UP001056855">
    <property type="component" value="Chromosome"/>
</dbReference>
<keyword evidence="2" id="KW-0813">Transport</keyword>
<dbReference type="Gene3D" id="3.40.50.300">
    <property type="entry name" value="P-loop containing nucleotide triphosphate hydrolases"/>
    <property type="match status" value="1"/>
</dbReference>
<comment type="subcellular location">
    <subcellularLocation>
        <location evidence="1">Cell membrane</location>
        <topology evidence="1">Peripheral membrane protein</topology>
    </subcellularLocation>
</comment>
<dbReference type="AlphaFoldDB" id="A0A9E7SVF1"/>
<evidence type="ECO:0000259" key="13">
    <source>
        <dbReference type="PROSITE" id="PS50893"/>
    </source>
</evidence>
<comment type="catalytic activity">
    <reaction evidence="12">
        <text>Ni(2+)(out) + ATP + H2O = Ni(2+)(in) + ADP + phosphate + H(+)</text>
        <dbReference type="Rhea" id="RHEA:15557"/>
        <dbReference type="ChEBI" id="CHEBI:15377"/>
        <dbReference type="ChEBI" id="CHEBI:15378"/>
        <dbReference type="ChEBI" id="CHEBI:30616"/>
        <dbReference type="ChEBI" id="CHEBI:43474"/>
        <dbReference type="ChEBI" id="CHEBI:49786"/>
        <dbReference type="ChEBI" id="CHEBI:456216"/>
        <dbReference type="EC" id="7.2.2.11"/>
    </reaction>
    <physiologicalReaction direction="left-to-right" evidence="12">
        <dbReference type="Rhea" id="RHEA:15558"/>
    </physiologicalReaction>
</comment>
<reference evidence="14" key="1">
    <citation type="submission" date="2022-06" db="EMBL/GenBank/DDBJ databases">
        <title>Diverse halophilic archaea isolated from saline environments.</title>
        <authorList>
            <person name="Cui H.-L."/>
        </authorList>
    </citation>
    <scope>NUCLEOTIDE SEQUENCE</scope>
    <source>
        <strain evidence="14">WLHS1</strain>
    </source>
</reference>
<evidence type="ECO:0000256" key="3">
    <source>
        <dbReference type="ARBA" id="ARBA00022475"/>
    </source>
</evidence>
<dbReference type="EMBL" id="CP100355">
    <property type="protein sequence ID" value="UTF52946.1"/>
    <property type="molecule type" value="Genomic_DNA"/>
</dbReference>
<dbReference type="EC" id="7.2.2.11" evidence="10"/>
<dbReference type="GO" id="GO:0005886">
    <property type="term" value="C:plasma membrane"/>
    <property type="evidence" value="ECO:0007669"/>
    <property type="project" value="UniProtKB-SubCell"/>
</dbReference>
<keyword evidence="4" id="KW-0547">Nucleotide-binding</keyword>
<accession>A0A9E7SVF1</accession>
<proteinExistence type="predicted"/>
<organism evidence="14 15">
    <name type="scientific">Natronosalvus rutilus</name>
    <dbReference type="NCBI Taxonomy" id="2953753"/>
    <lineage>
        <taxon>Archaea</taxon>
        <taxon>Methanobacteriati</taxon>
        <taxon>Methanobacteriota</taxon>
        <taxon>Stenosarchaea group</taxon>
        <taxon>Halobacteria</taxon>
        <taxon>Halobacteriales</taxon>
        <taxon>Natrialbaceae</taxon>
        <taxon>Natronosalvus</taxon>
    </lineage>
</organism>
<dbReference type="GO" id="GO:0015833">
    <property type="term" value="P:peptide transport"/>
    <property type="evidence" value="ECO:0007669"/>
    <property type="project" value="InterPro"/>
</dbReference>
<dbReference type="GeneID" id="73291248"/>
<evidence type="ECO:0000256" key="9">
    <source>
        <dbReference type="ARBA" id="ARBA00038669"/>
    </source>
</evidence>
<dbReference type="Pfam" id="PF08352">
    <property type="entry name" value="oligo_HPY"/>
    <property type="match status" value="1"/>
</dbReference>
<keyword evidence="15" id="KW-1185">Reference proteome</keyword>
<keyword evidence="6" id="KW-1278">Translocase</keyword>
<sequence length="348" mass="37743">MTDTDPLLSVDDLHAHIATADGTVRAVDGVSFDVQRGETVCLVGESGSGKTLTCDSITGLVSSSQVDVSGSVTFEGEELLSAGERRLRSIRGNRIAYLFQNAQNALDPVYTVGDQLVEAITFHRDVSDGTARERAIDLLQTVGLSRPAERLDAYPHEFSDGMRQRVLIAIALAAEPDLLIADEPTSALDVTIQSRIIDLIDDLRRERDLTLLLVTHDLRVVASLADRVVVMYAGNAVERGPVEAVLEQPGHPYTQSLFRSFVGQGGTNGPDRRTETVGRDGSIPKEGCCFRRECPHAVKACRGDEPPFEPVAGVEDHRAACIYHGDRKDARTVLDTAPQLDRGVTDDD</sequence>
<dbReference type="InterPro" id="IPR003593">
    <property type="entry name" value="AAA+_ATPase"/>
</dbReference>
<evidence type="ECO:0000313" key="14">
    <source>
        <dbReference type="EMBL" id="UTF52946.1"/>
    </source>
</evidence>
<dbReference type="RefSeq" id="WP_254157042.1">
    <property type="nucleotide sequence ID" value="NZ_CP100355.1"/>
</dbReference>
<keyword evidence="8" id="KW-0472">Membrane</keyword>
<dbReference type="CDD" id="cd03257">
    <property type="entry name" value="ABC_NikE_OppD_transporters"/>
    <property type="match status" value="1"/>
</dbReference>
<evidence type="ECO:0000256" key="7">
    <source>
        <dbReference type="ARBA" id="ARBA00023065"/>
    </source>
</evidence>
<dbReference type="GO" id="GO:0016887">
    <property type="term" value="F:ATP hydrolysis activity"/>
    <property type="evidence" value="ECO:0007669"/>
    <property type="project" value="InterPro"/>
</dbReference>
<evidence type="ECO:0000256" key="8">
    <source>
        <dbReference type="ARBA" id="ARBA00023136"/>
    </source>
</evidence>
<keyword evidence="7" id="KW-0406">Ion transport</keyword>
<dbReference type="Pfam" id="PF00005">
    <property type="entry name" value="ABC_tran"/>
    <property type="match status" value="1"/>
</dbReference>
<dbReference type="PANTHER" id="PTHR43297:SF13">
    <property type="entry name" value="NICKEL ABC TRANSPORTER, ATP-BINDING PROTEIN"/>
    <property type="match status" value="1"/>
</dbReference>
<dbReference type="KEGG" id="sawl:NGM29_14340"/>
<dbReference type="PANTHER" id="PTHR43297">
    <property type="entry name" value="OLIGOPEPTIDE TRANSPORT ATP-BINDING PROTEIN APPD"/>
    <property type="match status" value="1"/>
</dbReference>
<evidence type="ECO:0000256" key="2">
    <source>
        <dbReference type="ARBA" id="ARBA00022448"/>
    </source>
</evidence>
<protein>
    <recommendedName>
        <fullName evidence="11">Nickel import system ATP-binding protein NikD</fullName>
        <ecNumber evidence="10">7.2.2.11</ecNumber>
    </recommendedName>
</protein>
<dbReference type="SUPFAM" id="SSF52540">
    <property type="entry name" value="P-loop containing nucleoside triphosphate hydrolases"/>
    <property type="match status" value="1"/>
</dbReference>
<dbReference type="FunFam" id="3.40.50.300:FF:000016">
    <property type="entry name" value="Oligopeptide ABC transporter ATP-binding component"/>
    <property type="match status" value="1"/>
</dbReference>
<name>A0A9E7SVF1_9EURY</name>
<dbReference type="InterPro" id="IPR013563">
    <property type="entry name" value="Oligopep_ABC_C"/>
</dbReference>
<evidence type="ECO:0000256" key="4">
    <source>
        <dbReference type="ARBA" id="ARBA00022741"/>
    </source>
</evidence>
<dbReference type="NCBIfam" id="TIGR01727">
    <property type="entry name" value="oligo_HPY"/>
    <property type="match status" value="1"/>
</dbReference>
<keyword evidence="5 14" id="KW-0067">ATP-binding</keyword>
<gene>
    <name evidence="14" type="ORF">NGM29_14340</name>
</gene>
<dbReference type="GO" id="GO:0015413">
    <property type="term" value="F:ABC-type nickel transporter activity"/>
    <property type="evidence" value="ECO:0007669"/>
    <property type="project" value="UniProtKB-EC"/>
</dbReference>
<evidence type="ECO:0000256" key="10">
    <source>
        <dbReference type="ARBA" id="ARBA00039098"/>
    </source>
</evidence>